<dbReference type="KEGG" id="mgk:FSB76_01240"/>
<dbReference type="RefSeq" id="WP_147051794.1">
    <property type="nucleotide sequence ID" value="NZ_CP042437.1"/>
</dbReference>
<accession>A0A5B8VVK4</accession>
<keyword evidence="2" id="KW-0503">Monooxygenase</keyword>
<dbReference type="Pfam" id="PF03992">
    <property type="entry name" value="ABM"/>
    <property type="match status" value="1"/>
</dbReference>
<dbReference type="GO" id="GO:0004497">
    <property type="term" value="F:monooxygenase activity"/>
    <property type="evidence" value="ECO:0007669"/>
    <property type="project" value="UniProtKB-KW"/>
</dbReference>
<dbReference type="OrthoDB" id="4774596at2"/>
<name>A0A5B8VVK4_9SPHI</name>
<keyword evidence="3" id="KW-1185">Reference proteome</keyword>
<dbReference type="SUPFAM" id="SSF54909">
    <property type="entry name" value="Dimeric alpha+beta barrel"/>
    <property type="match status" value="1"/>
</dbReference>
<gene>
    <name evidence="2" type="ORF">FSB76_01240</name>
</gene>
<dbReference type="InterPro" id="IPR011008">
    <property type="entry name" value="Dimeric_a/b-barrel"/>
</dbReference>
<evidence type="ECO:0000313" key="2">
    <source>
        <dbReference type="EMBL" id="QEC74635.1"/>
    </source>
</evidence>
<dbReference type="Gene3D" id="3.30.70.100">
    <property type="match status" value="1"/>
</dbReference>
<protein>
    <submittedName>
        <fullName evidence="2">Antibiotic biosynthesis monooxygenase</fullName>
    </submittedName>
</protein>
<dbReference type="AlphaFoldDB" id="A0A5B8VVK4"/>
<sequence>MEQLFIDRFIVPPAAKAEFMERMAINRTMINKLPGFIRDEAFVREDEQGQLHCITIAVWESESALKAAKGTVQAEYQRQGFNLPAMLERLDIRMERGQFQKLEDLKS</sequence>
<proteinExistence type="predicted"/>
<dbReference type="Proteomes" id="UP000321362">
    <property type="component" value="Chromosome"/>
</dbReference>
<evidence type="ECO:0000259" key="1">
    <source>
        <dbReference type="Pfam" id="PF03992"/>
    </source>
</evidence>
<feature type="domain" description="ABM" evidence="1">
    <location>
        <begin position="9"/>
        <end position="71"/>
    </location>
</feature>
<dbReference type="InterPro" id="IPR007138">
    <property type="entry name" value="ABM_dom"/>
</dbReference>
<organism evidence="2 3">
    <name type="scientific">Mucilaginibacter ginsenosidivorax</name>
    <dbReference type="NCBI Taxonomy" id="862126"/>
    <lineage>
        <taxon>Bacteria</taxon>
        <taxon>Pseudomonadati</taxon>
        <taxon>Bacteroidota</taxon>
        <taxon>Sphingobacteriia</taxon>
        <taxon>Sphingobacteriales</taxon>
        <taxon>Sphingobacteriaceae</taxon>
        <taxon>Mucilaginibacter</taxon>
    </lineage>
</organism>
<keyword evidence="2" id="KW-0560">Oxidoreductase</keyword>
<evidence type="ECO:0000313" key="3">
    <source>
        <dbReference type="Proteomes" id="UP000321362"/>
    </source>
</evidence>
<reference evidence="2 3" key="1">
    <citation type="journal article" date="2013" name="J. Microbiol.">
        <title>Mucilaginibacter ginsenosidivorax sp. nov., with ginsenoside converting activity isolated from sediment.</title>
        <authorList>
            <person name="Kim J.K."/>
            <person name="Choi T.E."/>
            <person name="Liu Q.M."/>
            <person name="Park H.Y."/>
            <person name="Yi T.H."/>
            <person name="Yoon M.H."/>
            <person name="Kim S.C."/>
            <person name="Im W.T."/>
        </authorList>
    </citation>
    <scope>NUCLEOTIDE SEQUENCE [LARGE SCALE GENOMIC DNA]</scope>
    <source>
        <strain evidence="2 3">KHI28</strain>
    </source>
</reference>
<dbReference type="EMBL" id="CP042437">
    <property type="protein sequence ID" value="QEC74635.1"/>
    <property type="molecule type" value="Genomic_DNA"/>
</dbReference>